<dbReference type="PANTHER" id="PTHR14167">
    <property type="entry name" value="SH3 DOMAIN-CONTAINING"/>
    <property type="match status" value="1"/>
</dbReference>
<proteinExistence type="predicted"/>
<sequence>METLRKFRTQVAKHAPKFGPQASSDVIIDELELERFHRLEKLYASTRAGKHFQRDVTRGVEGMVSTGTKQLEVATKLAEECRKYGMEGPGVGSALARAAMQYGAARSQMERERDNMNRIFGTQVADPLRAMVTGAPLEDARQLTNRYKALRQDAEVQATEVGKRMARNKETGAGSNPENTLKLQMAEQKLGELSASMAVLGNEAAAAMTAVETQQQRLTLQRLTTMVEAEHSYHQRVAEILDELLAQMVSERQRTESAIPNSNPTTAFVAIPSYEKNVKPSNGHQTDEDAVKAAAAVATKKASYYLAEVIHAFEGEGQGELSLNLGDYVVVRQVSSTGWSEGECKGKAGWFPSTYVEQREHIPSSKVVVNDSPM</sequence>
<evidence type="ECO:0000256" key="2">
    <source>
        <dbReference type="ARBA" id="ARBA00022443"/>
    </source>
</evidence>
<dbReference type="PANTHER" id="PTHR14167:SF81">
    <property type="entry name" value="ENDOPHILIN-A"/>
    <property type="match status" value="1"/>
</dbReference>
<dbReference type="Gene3D" id="2.30.30.40">
    <property type="entry name" value="SH3 Domains"/>
    <property type="match status" value="1"/>
</dbReference>
<organism evidence="8 9">
    <name type="scientific">Sphagnum troendelagicum</name>
    <dbReference type="NCBI Taxonomy" id="128251"/>
    <lineage>
        <taxon>Eukaryota</taxon>
        <taxon>Viridiplantae</taxon>
        <taxon>Streptophyta</taxon>
        <taxon>Embryophyta</taxon>
        <taxon>Bryophyta</taxon>
        <taxon>Sphagnophytina</taxon>
        <taxon>Sphagnopsida</taxon>
        <taxon>Sphagnales</taxon>
        <taxon>Sphagnaceae</taxon>
        <taxon>Sphagnum</taxon>
    </lineage>
</organism>
<dbReference type="Proteomes" id="UP001497512">
    <property type="component" value="Chromosome 19"/>
</dbReference>
<dbReference type="InterPro" id="IPR001452">
    <property type="entry name" value="SH3_domain"/>
</dbReference>
<name>A0ABP0U4H0_9BRYO</name>
<protein>
    <recommendedName>
        <fullName evidence="7">SH3 domain-containing protein</fullName>
    </recommendedName>
</protein>
<dbReference type="InterPro" id="IPR050384">
    <property type="entry name" value="Endophilin_SH3RF"/>
</dbReference>
<keyword evidence="2 5" id="KW-0728">SH3 domain</keyword>
<feature type="domain" description="SH3" evidence="7">
    <location>
        <begin position="302"/>
        <end position="361"/>
    </location>
</feature>
<dbReference type="InterPro" id="IPR036028">
    <property type="entry name" value="SH3-like_dom_sf"/>
</dbReference>
<dbReference type="SUPFAM" id="SSF103657">
    <property type="entry name" value="BAR/IMD domain-like"/>
    <property type="match status" value="1"/>
</dbReference>
<keyword evidence="3 6" id="KW-0175">Coiled coil</keyword>
<dbReference type="Gene3D" id="1.20.1270.60">
    <property type="entry name" value="Arfaptin homology (AH) domain/BAR domain"/>
    <property type="match status" value="1"/>
</dbReference>
<evidence type="ECO:0000256" key="4">
    <source>
        <dbReference type="ARBA" id="ARBA00023136"/>
    </source>
</evidence>
<dbReference type="PROSITE" id="PS50002">
    <property type="entry name" value="SH3"/>
    <property type="match status" value="1"/>
</dbReference>
<accession>A0ABP0U4H0</accession>
<evidence type="ECO:0000256" key="1">
    <source>
        <dbReference type="ARBA" id="ARBA00004170"/>
    </source>
</evidence>
<gene>
    <name evidence="8" type="ORF">CSSPTR1EN2_LOCUS11356</name>
</gene>
<dbReference type="InterPro" id="IPR004148">
    <property type="entry name" value="BAR_dom"/>
</dbReference>
<evidence type="ECO:0000259" key="7">
    <source>
        <dbReference type="PROSITE" id="PS50002"/>
    </source>
</evidence>
<feature type="coiled-coil region" evidence="6">
    <location>
        <begin position="137"/>
        <end position="203"/>
    </location>
</feature>
<evidence type="ECO:0000256" key="5">
    <source>
        <dbReference type="PROSITE-ProRule" id="PRU00192"/>
    </source>
</evidence>
<comment type="subcellular location">
    <subcellularLocation>
        <location evidence="1">Membrane</location>
        <topology evidence="1">Peripheral membrane protein</topology>
    </subcellularLocation>
</comment>
<reference evidence="8" key="1">
    <citation type="submission" date="2024-02" db="EMBL/GenBank/DDBJ databases">
        <authorList>
            <consortium name="ELIXIR-Norway"/>
            <consortium name="Elixir Norway"/>
        </authorList>
    </citation>
    <scope>NUCLEOTIDE SEQUENCE</scope>
</reference>
<dbReference type="EMBL" id="OZ019911">
    <property type="protein sequence ID" value="CAK9212677.1"/>
    <property type="molecule type" value="Genomic_DNA"/>
</dbReference>
<dbReference type="InterPro" id="IPR027267">
    <property type="entry name" value="AH/BAR_dom_sf"/>
</dbReference>
<evidence type="ECO:0000313" key="8">
    <source>
        <dbReference type="EMBL" id="CAK9212677.1"/>
    </source>
</evidence>
<dbReference type="Pfam" id="PF14604">
    <property type="entry name" value="SH3_9"/>
    <property type="match status" value="1"/>
</dbReference>
<dbReference type="SUPFAM" id="SSF50044">
    <property type="entry name" value="SH3-domain"/>
    <property type="match status" value="1"/>
</dbReference>
<evidence type="ECO:0000256" key="3">
    <source>
        <dbReference type="ARBA" id="ARBA00023054"/>
    </source>
</evidence>
<dbReference type="Pfam" id="PF03114">
    <property type="entry name" value="BAR"/>
    <property type="match status" value="1"/>
</dbReference>
<evidence type="ECO:0000256" key="6">
    <source>
        <dbReference type="SAM" id="Coils"/>
    </source>
</evidence>
<evidence type="ECO:0000313" key="9">
    <source>
        <dbReference type="Proteomes" id="UP001497512"/>
    </source>
</evidence>
<keyword evidence="9" id="KW-1185">Reference proteome</keyword>
<dbReference type="SMART" id="SM00326">
    <property type="entry name" value="SH3"/>
    <property type="match status" value="1"/>
</dbReference>
<keyword evidence="4" id="KW-0472">Membrane</keyword>